<dbReference type="Gene3D" id="3.40.50.2000">
    <property type="entry name" value="Glycogen Phosphorylase B"/>
    <property type="match status" value="1"/>
</dbReference>
<dbReference type="EMBL" id="JACIEP010000002">
    <property type="protein sequence ID" value="MBB4034775.1"/>
    <property type="molecule type" value="Genomic_DNA"/>
</dbReference>
<evidence type="ECO:0000313" key="2">
    <source>
        <dbReference type="Proteomes" id="UP000555103"/>
    </source>
</evidence>
<accession>A0A840CP77</accession>
<evidence type="ECO:0000313" key="1">
    <source>
        <dbReference type="EMBL" id="MBB4034775.1"/>
    </source>
</evidence>
<protein>
    <submittedName>
        <fullName evidence="1">Uncharacterized protein</fullName>
    </submittedName>
</protein>
<proteinExistence type="predicted"/>
<keyword evidence="2" id="KW-1185">Reference proteome</keyword>
<sequence length="100" mass="11591">MEVLFVSHKFPPSTGGMENQCYQLVTGMEKKCKVHRLIFDNKGSKLLFFLTLIRKIRKTCKEHPGINIIHFNDALIAGFCSFMKLTEMNYSRKPLIIQLL</sequence>
<organism evidence="1 2">
    <name type="scientific">Dysgonomonas hofstadii</name>
    <dbReference type="NCBI Taxonomy" id="637886"/>
    <lineage>
        <taxon>Bacteria</taxon>
        <taxon>Pseudomonadati</taxon>
        <taxon>Bacteroidota</taxon>
        <taxon>Bacteroidia</taxon>
        <taxon>Bacteroidales</taxon>
        <taxon>Dysgonomonadaceae</taxon>
        <taxon>Dysgonomonas</taxon>
    </lineage>
</organism>
<dbReference type="AlphaFoldDB" id="A0A840CP77"/>
<dbReference type="SUPFAM" id="SSF53756">
    <property type="entry name" value="UDP-Glycosyltransferase/glycogen phosphorylase"/>
    <property type="match status" value="1"/>
</dbReference>
<dbReference type="Proteomes" id="UP000555103">
    <property type="component" value="Unassembled WGS sequence"/>
</dbReference>
<comment type="caution">
    <text evidence="1">The sequence shown here is derived from an EMBL/GenBank/DDBJ whole genome shotgun (WGS) entry which is preliminary data.</text>
</comment>
<name>A0A840CP77_9BACT</name>
<gene>
    <name evidence="1" type="ORF">GGR21_000662</name>
</gene>
<reference evidence="1 2" key="1">
    <citation type="submission" date="2020-08" db="EMBL/GenBank/DDBJ databases">
        <title>Genomic Encyclopedia of Type Strains, Phase IV (KMG-IV): sequencing the most valuable type-strain genomes for metagenomic binning, comparative biology and taxonomic classification.</title>
        <authorList>
            <person name="Goeker M."/>
        </authorList>
    </citation>
    <scope>NUCLEOTIDE SEQUENCE [LARGE SCALE GENOMIC DNA]</scope>
    <source>
        <strain evidence="1 2">DSM 104969</strain>
    </source>
</reference>